<protein>
    <submittedName>
        <fullName evidence="1">Uncharacterized protein</fullName>
    </submittedName>
</protein>
<sequence length="333" mass="36843">MTALRTRPPTGAVPWPLILVEGGEKSGKSWSAAVLSASEKVGRTFWLDWGEGASDEYGAIPGARYEVIQHDGTWPDIYAQIKAAKDEAQRAVDAGEKPVVLVIDSMTAEWDDLKEWVDGKARRRDANRKKLEKDPEAEIQITTDLWNLATARHKELMRVLMRFPGIVVMTARGADQVAMENGKPTTKRTWKVEGQKNLAFDASVWVRLSRSEHPQIIGARSVHAGIVPGEDKPKRIPELTLEQLVFDILRCDPKTAHVREAASVQERVMDLMDAVDAAESKDQLTEIWRDAKAGEVLNVGVLDGPTLSEAIMARAQALEASPQEPVQQELEAS</sequence>
<dbReference type="OrthoDB" id="3848202at2"/>
<dbReference type="AlphaFoldDB" id="A0A1W9YPZ4"/>
<evidence type="ECO:0000313" key="1">
    <source>
        <dbReference type="EMBL" id="ORA02141.1"/>
    </source>
</evidence>
<keyword evidence="2" id="KW-1185">Reference proteome</keyword>
<dbReference type="EMBL" id="MVHJ01000033">
    <property type="protein sequence ID" value="ORA02141.1"/>
    <property type="molecule type" value="Genomic_DNA"/>
</dbReference>
<name>A0A1W9YPZ4_MYCBA</name>
<proteinExistence type="predicted"/>
<organism evidence="1 2">
    <name type="scientific">Mycolicibacterium bacteremicum</name>
    <name type="common">Mycobacterium bacteremicum</name>
    <dbReference type="NCBI Taxonomy" id="564198"/>
    <lineage>
        <taxon>Bacteria</taxon>
        <taxon>Bacillati</taxon>
        <taxon>Actinomycetota</taxon>
        <taxon>Actinomycetes</taxon>
        <taxon>Mycobacteriales</taxon>
        <taxon>Mycobacteriaceae</taxon>
        <taxon>Mycolicibacterium</taxon>
    </lineage>
</organism>
<dbReference type="Proteomes" id="UP000192366">
    <property type="component" value="Unassembled WGS sequence"/>
</dbReference>
<accession>A0A1W9YPZ4</accession>
<gene>
    <name evidence="1" type="ORF">BST17_24845</name>
</gene>
<evidence type="ECO:0000313" key="2">
    <source>
        <dbReference type="Proteomes" id="UP000192366"/>
    </source>
</evidence>
<dbReference type="STRING" id="564198.BST17_24845"/>
<comment type="caution">
    <text evidence="1">The sequence shown here is derived from an EMBL/GenBank/DDBJ whole genome shotgun (WGS) entry which is preliminary data.</text>
</comment>
<dbReference type="Pfam" id="PF13479">
    <property type="entry name" value="AAA_24"/>
    <property type="match status" value="1"/>
</dbReference>
<reference evidence="1 2" key="1">
    <citation type="submission" date="2017-02" db="EMBL/GenBank/DDBJ databases">
        <title>The new phylogeny of genus Mycobacterium.</title>
        <authorList>
            <person name="Tortoli E."/>
            <person name="Trovato A."/>
            <person name="Cirillo D.M."/>
        </authorList>
    </citation>
    <scope>NUCLEOTIDE SEQUENCE [LARGE SCALE GENOMIC DNA]</scope>
    <source>
        <strain evidence="1 2">DSM 45578</strain>
    </source>
</reference>
<dbReference type="RefSeq" id="WP_083061568.1">
    <property type="nucleotide sequence ID" value="NZ_JACKVM010000014.1"/>
</dbReference>